<keyword evidence="2" id="KW-1185">Reference proteome</keyword>
<protein>
    <submittedName>
        <fullName evidence="1">Uncharacterized protein</fullName>
    </submittedName>
</protein>
<accession>A0A4Y2KRL3</accession>
<dbReference type="EMBL" id="BGPR01004860">
    <property type="protein sequence ID" value="GBN04123.1"/>
    <property type="molecule type" value="Genomic_DNA"/>
</dbReference>
<name>A0A4Y2KRL3_ARAVE</name>
<gene>
    <name evidence="1" type="ORF">AVEN_232540_1</name>
</gene>
<comment type="caution">
    <text evidence="1">The sequence shown here is derived from an EMBL/GenBank/DDBJ whole genome shotgun (WGS) entry which is preliminary data.</text>
</comment>
<evidence type="ECO:0000313" key="2">
    <source>
        <dbReference type="Proteomes" id="UP000499080"/>
    </source>
</evidence>
<evidence type="ECO:0000313" key="1">
    <source>
        <dbReference type="EMBL" id="GBN04123.1"/>
    </source>
</evidence>
<organism evidence="1 2">
    <name type="scientific">Araneus ventricosus</name>
    <name type="common">Orbweaver spider</name>
    <name type="synonym">Epeira ventricosa</name>
    <dbReference type="NCBI Taxonomy" id="182803"/>
    <lineage>
        <taxon>Eukaryota</taxon>
        <taxon>Metazoa</taxon>
        <taxon>Ecdysozoa</taxon>
        <taxon>Arthropoda</taxon>
        <taxon>Chelicerata</taxon>
        <taxon>Arachnida</taxon>
        <taxon>Araneae</taxon>
        <taxon>Araneomorphae</taxon>
        <taxon>Entelegynae</taxon>
        <taxon>Araneoidea</taxon>
        <taxon>Araneidae</taxon>
        <taxon>Araneus</taxon>
    </lineage>
</organism>
<proteinExistence type="predicted"/>
<dbReference type="Proteomes" id="UP000499080">
    <property type="component" value="Unassembled WGS sequence"/>
</dbReference>
<reference evidence="1 2" key="1">
    <citation type="journal article" date="2019" name="Sci. Rep.">
        <title>Orb-weaving spider Araneus ventricosus genome elucidates the spidroin gene catalogue.</title>
        <authorList>
            <person name="Kono N."/>
            <person name="Nakamura H."/>
            <person name="Ohtoshi R."/>
            <person name="Moran D.A.P."/>
            <person name="Shinohara A."/>
            <person name="Yoshida Y."/>
            <person name="Fujiwara M."/>
            <person name="Mori M."/>
            <person name="Tomita M."/>
            <person name="Arakawa K."/>
        </authorList>
    </citation>
    <scope>NUCLEOTIDE SEQUENCE [LARGE SCALE GENOMIC DNA]</scope>
</reference>
<sequence length="96" mass="11048">MIPQMDLCFVIKRPTPPLQSEGRLDYSPYVYSLLHWSQICTIIHSQVCGVHLNREEKPYDKSDHVYKHYGHVPRGAFISAPIDEKANAALYSRICC</sequence>
<dbReference type="AlphaFoldDB" id="A0A4Y2KRL3"/>